<evidence type="ECO:0000259" key="2">
    <source>
        <dbReference type="Pfam" id="PF13590"/>
    </source>
</evidence>
<evidence type="ECO:0000256" key="1">
    <source>
        <dbReference type="SAM" id="SignalP"/>
    </source>
</evidence>
<feature type="chain" id="PRO_5045796274" evidence="1">
    <location>
        <begin position="24"/>
        <end position="174"/>
    </location>
</feature>
<gene>
    <name evidence="3" type="ORF">H6H04_14460</name>
</gene>
<feature type="signal peptide" evidence="1">
    <location>
        <begin position="1"/>
        <end position="23"/>
    </location>
</feature>
<evidence type="ECO:0000313" key="4">
    <source>
        <dbReference type="Proteomes" id="UP000607435"/>
    </source>
</evidence>
<reference evidence="3 4" key="1">
    <citation type="submission" date="2020-08" db="EMBL/GenBank/DDBJ databases">
        <title>Winogradskyella ouciana sp. nov., isolated from the hadal seawater of the Mariana Trench.</title>
        <authorList>
            <person name="He X."/>
        </authorList>
    </citation>
    <scope>NUCLEOTIDE SEQUENCE [LARGE SCALE GENOMIC DNA]</scope>
    <source>
        <strain evidence="3 4">KCTC 22026</strain>
    </source>
</reference>
<keyword evidence="1" id="KW-0732">Signal</keyword>
<dbReference type="EMBL" id="JACOME010000005">
    <property type="protein sequence ID" value="MBC3847596.1"/>
    <property type="molecule type" value="Genomic_DNA"/>
</dbReference>
<dbReference type="Gene3D" id="3.30.160.670">
    <property type="match status" value="1"/>
</dbReference>
<keyword evidence="4" id="KW-1185">Reference proteome</keyword>
<accession>A0ABR6Y4C1</accession>
<feature type="domain" description="DUF4136" evidence="2">
    <location>
        <begin position="21"/>
        <end position="172"/>
    </location>
</feature>
<name>A0ABR6Y4C1_9FLAO</name>
<sequence>MKFLKFLLIAVLFTSCGSTYVNYDYEKSTDFTQYKTYNYFDDMVTGLSKFDSVRIISTIDSKLSTMGLNRSNTPDFYIDIQSKELMNRNSPNIGVGVGGGGGRGFGGVSVGVPLNSNKYSREITIDFVDKSQNEKLFWQAVSESTYKGNASVEKREATLAKLVEKIFAGYPPKK</sequence>
<protein>
    <submittedName>
        <fullName evidence="3">DUF4136 domain-containing protein</fullName>
    </submittedName>
</protein>
<proteinExistence type="predicted"/>
<dbReference type="Pfam" id="PF13590">
    <property type="entry name" value="DUF4136"/>
    <property type="match status" value="1"/>
</dbReference>
<comment type="caution">
    <text evidence="3">The sequence shown here is derived from an EMBL/GenBank/DDBJ whole genome shotgun (WGS) entry which is preliminary data.</text>
</comment>
<organism evidence="3 4">
    <name type="scientific">Winogradskyella echinorum</name>
    <dbReference type="NCBI Taxonomy" id="538189"/>
    <lineage>
        <taxon>Bacteria</taxon>
        <taxon>Pseudomonadati</taxon>
        <taxon>Bacteroidota</taxon>
        <taxon>Flavobacteriia</taxon>
        <taxon>Flavobacteriales</taxon>
        <taxon>Flavobacteriaceae</taxon>
        <taxon>Winogradskyella</taxon>
    </lineage>
</organism>
<dbReference type="PROSITE" id="PS51257">
    <property type="entry name" value="PROKAR_LIPOPROTEIN"/>
    <property type="match status" value="1"/>
</dbReference>
<dbReference type="Proteomes" id="UP000607435">
    <property type="component" value="Unassembled WGS sequence"/>
</dbReference>
<dbReference type="InterPro" id="IPR025411">
    <property type="entry name" value="DUF4136"/>
</dbReference>
<dbReference type="RefSeq" id="WP_186846712.1">
    <property type="nucleotide sequence ID" value="NZ_JACOME010000005.1"/>
</dbReference>
<evidence type="ECO:0000313" key="3">
    <source>
        <dbReference type="EMBL" id="MBC3847596.1"/>
    </source>
</evidence>